<feature type="region of interest" description="Disordered" evidence="1">
    <location>
        <begin position="105"/>
        <end position="133"/>
    </location>
</feature>
<evidence type="ECO:0008006" key="4">
    <source>
        <dbReference type="Google" id="ProtNLM"/>
    </source>
</evidence>
<dbReference type="Proteomes" id="UP000631114">
    <property type="component" value="Unassembled WGS sequence"/>
</dbReference>
<dbReference type="OrthoDB" id="1644389at2759"/>
<evidence type="ECO:0000313" key="3">
    <source>
        <dbReference type="Proteomes" id="UP000631114"/>
    </source>
</evidence>
<feature type="compositionally biased region" description="Polar residues" evidence="1">
    <location>
        <begin position="1"/>
        <end position="15"/>
    </location>
</feature>
<feature type="non-terminal residue" evidence="2">
    <location>
        <position position="1"/>
    </location>
</feature>
<feature type="region of interest" description="Disordered" evidence="1">
    <location>
        <begin position="1"/>
        <end position="31"/>
    </location>
</feature>
<organism evidence="2 3">
    <name type="scientific">Coptis chinensis</name>
    <dbReference type="NCBI Taxonomy" id="261450"/>
    <lineage>
        <taxon>Eukaryota</taxon>
        <taxon>Viridiplantae</taxon>
        <taxon>Streptophyta</taxon>
        <taxon>Embryophyta</taxon>
        <taxon>Tracheophyta</taxon>
        <taxon>Spermatophyta</taxon>
        <taxon>Magnoliopsida</taxon>
        <taxon>Ranunculales</taxon>
        <taxon>Ranunculaceae</taxon>
        <taxon>Coptidoideae</taxon>
        <taxon>Coptis</taxon>
    </lineage>
</organism>
<dbReference type="AlphaFoldDB" id="A0A835GWE6"/>
<dbReference type="EMBL" id="JADFTS010000009">
    <property type="protein sequence ID" value="KAF9588644.1"/>
    <property type="molecule type" value="Genomic_DNA"/>
</dbReference>
<feature type="compositionally biased region" description="Basic residues" evidence="1">
    <location>
        <begin position="107"/>
        <end position="120"/>
    </location>
</feature>
<evidence type="ECO:0000313" key="2">
    <source>
        <dbReference type="EMBL" id="KAF9588644.1"/>
    </source>
</evidence>
<name>A0A835GWE6_9MAGN</name>
<protein>
    <recommendedName>
        <fullName evidence="4">Transposase</fullName>
    </recommendedName>
</protein>
<proteinExistence type="predicted"/>
<sequence length="133" mass="15337">GRTASSSTLPQSRPNVSVGSSSGSGAVQNWRTVKKEFKPKVNTMHEHIMKSFDIDIHLPHVERVVNKYLGQRLKEYRCRLYKYYKGLPNDQPRWKPYEGMKLSTKNKANRGQKKVNHRGGSRSFLNHRADKVV</sequence>
<keyword evidence="3" id="KW-1185">Reference proteome</keyword>
<gene>
    <name evidence="2" type="ORF">IFM89_014182</name>
</gene>
<feature type="compositionally biased region" description="Low complexity" evidence="1">
    <location>
        <begin position="16"/>
        <end position="27"/>
    </location>
</feature>
<comment type="caution">
    <text evidence="2">The sequence shown here is derived from an EMBL/GenBank/DDBJ whole genome shotgun (WGS) entry which is preliminary data.</text>
</comment>
<reference evidence="2 3" key="1">
    <citation type="submission" date="2020-10" db="EMBL/GenBank/DDBJ databases">
        <title>The Coptis chinensis genome and diversification of protoberbering-type alkaloids.</title>
        <authorList>
            <person name="Wang B."/>
            <person name="Shu S."/>
            <person name="Song C."/>
            <person name="Liu Y."/>
        </authorList>
    </citation>
    <scope>NUCLEOTIDE SEQUENCE [LARGE SCALE GENOMIC DNA]</scope>
    <source>
        <strain evidence="2">HL-2020</strain>
        <tissue evidence="2">Leaf</tissue>
    </source>
</reference>
<evidence type="ECO:0000256" key="1">
    <source>
        <dbReference type="SAM" id="MobiDB-lite"/>
    </source>
</evidence>
<accession>A0A835GWE6</accession>